<dbReference type="EMBL" id="JACSRA010000041">
    <property type="protein sequence ID" value="MBD7913261.1"/>
    <property type="molecule type" value="Genomic_DNA"/>
</dbReference>
<gene>
    <name evidence="1" type="ORF">H9661_18060</name>
</gene>
<comment type="caution">
    <text evidence="1">The sequence shown here is derived from an EMBL/GenBank/DDBJ whole genome shotgun (WGS) entry which is preliminary data.</text>
</comment>
<reference evidence="1 2" key="1">
    <citation type="submission" date="2020-08" db="EMBL/GenBank/DDBJ databases">
        <title>A Genomic Blueprint of the Chicken Gut Microbiome.</title>
        <authorList>
            <person name="Gilroy R."/>
            <person name="Ravi A."/>
            <person name="Getino M."/>
            <person name="Pursley I."/>
            <person name="Horton D.L."/>
            <person name="Alikhan N.-F."/>
            <person name="Baker D."/>
            <person name="Gharbi K."/>
            <person name="Hall N."/>
            <person name="Watson M."/>
            <person name="Adriaenssens E.M."/>
            <person name="Foster-Nyarko E."/>
            <person name="Jarju S."/>
            <person name="Secka A."/>
            <person name="Antonio M."/>
            <person name="Oren A."/>
            <person name="Chaudhuri R."/>
            <person name="La Ragione R.M."/>
            <person name="Hildebrand F."/>
            <person name="Pallen M.J."/>
        </authorList>
    </citation>
    <scope>NUCLEOTIDE SEQUENCE [LARGE SCALE GENOMIC DNA]</scope>
    <source>
        <strain evidence="1 2">Sa3CVN1</strain>
    </source>
</reference>
<keyword evidence="2" id="KW-1185">Reference proteome</keyword>
<dbReference type="InterPro" id="IPR011249">
    <property type="entry name" value="Metalloenz_LuxS/M16"/>
</dbReference>
<dbReference type="RefSeq" id="WP_191770157.1">
    <property type="nucleotide sequence ID" value="NZ_JACSRA010000041.1"/>
</dbReference>
<evidence type="ECO:0000313" key="1">
    <source>
        <dbReference type="EMBL" id="MBD7913261.1"/>
    </source>
</evidence>
<proteinExistence type="predicted"/>
<dbReference type="SUPFAM" id="SSF63411">
    <property type="entry name" value="LuxS/MPP-like metallohydrolase"/>
    <property type="match status" value="1"/>
</dbReference>
<protein>
    <submittedName>
        <fullName evidence="1">Uncharacterized protein</fullName>
    </submittedName>
</protein>
<sequence length="378" mass="44505">MRANIINKLTVQFNEQEYREDEIYLTIGIKSGFCIDKMLLLPKNEIKEVNQASGDVLINYMDIIMREKYDIRIKGDVKTDIIYISTKTKKERLDDVVTVLLKTLYEEKIDEEIFCRAKEAAKNSFSYNYKIVECRAYYHMMEFSNVNKSFNLEKLTKDYLSISFQDFKEFTEEIVVLPNSILFINGDLSDLNKSKMFKYIESIKAKETYVMPIAKAVNKYLQSDVHLIDTARKNTTMGGINFNFFNEDITYLEKQLLLSVINEIMFKEKGLLLLDEFDNSLIYFNTKLGEYSTKILKYLNEENVSKAKDAILYKLAYTLEKKPYIFNKYCIDLFSKGIDFDDYFEALNICDYELLKKIYIKGNLKITESHLLYKKKEA</sequence>
<name>A0ABR8PYM8_9CLOT</name>
<dbReference type="Proteomes" id="UP000627781">
    <property type="component" value="Unassembled WGS sequence"/>
</dbReference>
<evidence type="ECO:0000313" key="2">
    <source>
        <dbReference type="Proteomes" id="UP000627781"/>
    </source>
</evidence>
<dbReference type="Gene3D" id="3.30.830.10">
    <property type="entry name" value="Metalloenzyme, LuxS/M16 peptidase-like"/>
    <property type="match status" value="1"/>
</dbReference>
<organism evidence="1 2">
    <name type="scientific">Clostridium cibarium</name>
    <dbReference type="NCBI Taxonomy" id="2762247"/>
    <lineage>
        <taxon>Bacteria</taxon>
        <taxon>Bacillati</taxon>
        <taxon>Bacillota</taxon>
        <taxon>Clostridia</taxon>
        <taxon>Eubacteriales</taxon>
        <taxon>Clostridiaceae</taxon>
        <taxon>Clostridium</taxon>
    </lineage>
</organism>
<accession>A0ABR8PYM8</accession>